<organism evidence="5 6">
    <name type="scientific">Halioxenophilus aromaticivorans</name>
    <dbReference type="NCBI Taxonomy" id="1306992"/>
    <lineage>
        <taxon>Bacteria</taxon>
        <taxon>Pseudomonadati</taxon>
        <taxon>Pseudomonadota</taxon>
        <taxon>Gammaproteobacteria</taxon>
        <taxon>Alteromonadales</taxon>
        <taxon>Alteromonadaceae</taxon>
        <taxon>Halioxenophilus</taxon>
    </lineage>
</organism>
<evidence type="ECO:0008006" key="7">
    <source>
        <dbReference type="Google" id="ProtNLM"/>
    </source>
</evidence>
<protein>
    <recommendedName>
        <fullName evidence="7">Carboxylic ester hydrolase</fullName>
    </recommendedName>
</protein>
<dbReference type="EMBL" id="BAABLX010000004">
    <property type="protein sequence ID" value="GAA4931324.1"/>
    <property type="molecule type" value="Genomic_DNA"/>
</dbReference>
<dbReference type="RefSeq" id="WP_345416335.1">
    <property type="nucleotide sequence ID" value="NZ_AP031496.1"/>
</dbReference>
<sequence length="104" mass="11540">MAENNGGLERAADWSQFYFVPGMGHCQGGSSTLDQFDMLSKLVAWVENDEQPTEIIAKGESMPNISRPLCPYPQVAQYHGDSENKGDIEKDIKSANLFQCRALD</sequence>
<keyword evidence="6" id="KW-1185">Reference proteome</keyword>
<keyword evidence="1" id="KW-0719">Serine esterase</keyword>
<evidence type="ECO:0000256" key="2">
    <source>
        <dbReference type="ARBA" id="ARBA00022729"/>
    </source>
</evidence>
<dbReference type="InterPro" id="IPR011118">
    <property type="entry name" value="Tannase/feruloyl_esterase"/>
</dbReference>
<reference evidence="6" key="1">
    <citation type="journal article" date="2019" name="Int. J. Syst. Evol. Microbiol.">
        <title>The Global Catalogue of Microorganisms (GCM) 10K type strain sequencing project: providing services to taxonomists for standard genome sequencing and annotation.</title>
        <authorList>
            <consortium name="The Broad Institute Genomics Platform"/>
            <consortium name="The Broad Institute Genome Sequencing Center for Infectious Disease"/>
            <person name="Wu L."/>
            <person name="Ma J."/>
        </authorList>
    </citation>
    <scope>NUCLEOTIDE SEQUENCE [LARGE SCALE GENOMIC DNA]</scope>
    <source>
        <strain evidence="6">JCM 19134</strain>
    </source>
</reference>
<evidence type="ECO:0000313" key="5">
    <source>
        <dbReference type="EMBL" id="GAA4931324.1"/>
    </source>
</evidence>
<dbReference type="PANTHER" id="PTHR33938">
    <property type="entry name" value="FERULOYL ESTERASE B-RELATED"/>
    <property type="match status" value="1"/>
</dbReference>
<dbReference type="Proteomes" id="UP001409585">
    <property type="component" value="Unassembled WGS sequence"/>
</dbReference>
<dbReference type="GO" id="GO:0052689">
    <property type="term" value="F:carboxylic ester hydrolase activity"/>
    <property type="evidence" value="ECO:0007669"/>
    <property type="project" value="UniProtKB-KW"/>
</dbReference>
<dbReference type="AlphaFoldDB" id="A0AAV3TXH2"/>
<dbReference type="PANTHER" id="PTHR33938:SF15">
    <property type="entry name" value="FERULOYL ESTERASE B-RELATED"/>
    <property type="match status" value="1"/>
</dbReference>
<name>A0AAV3TXH2_9ALTE</name>
<gene>
    <name evidence="5" type="ORF">GCM10025791_04280</name>
</gene>
<evidence type="ECO:0000313" key="6">
    <source>
        <dbReference type="Proteomes" id="UP001409585"/>
    </source>
</evidence>
<proteinExistence type="predicted"/>
<keyword evidence="4" id="KW-1015">Disulfide bond</keyword>
<comment type="caution">
    <text evidence="5">The sequence shown here is derived from an EMBL/GenBank/DDBJ whole genome shotgun (WGS) entry which is preliminary data.</text>
</comment>
<accession>A0AAV3TXH2</accession>
<keyword evidence="2" id="KW-0732">Signal</keyword>
<dbReference type="Pfam" id="PF07519">
    <property type="entry name" value="Tannase"/>
    <property type="match status" value="1"/>
</dbReference>
<evidence type="ECO:0000256" key="3">
    <source>
        <dbReference type="ARBA" id="ARBA00022801"/>
    </source>
</evidence>
<keyword evidence="3" id="KW-0378">Hydrolase</keyword>
<evidence type="ECO:0000256" key="4">
    <source>
        <dbReference type="ARBA" id="ARBA00023157"/>
    </source>
</evidence>
<evidence type="ECO:0000256" key="1">
    <source>
        <dbReference type="ARBA" id="ARBA00022487"/>
    </source>
</evidence>